<reference evidence="1" key="1">
    <citation type="submission" date="2018-04" db="EMBL/GenBank/DDBJ databases">
        <title>Transcriptome assembly of Sipha flava.</title>
        <authorList>
            <person name="Scully E.D."/>
            <person name="Geib S.M."/>
            <person name="Palmer N.A."/>
            <person name="Koch K."/>
            <person name="Bradshaw J."/>
            <person name="Heng-Moss T."/>
            <person name="Sarath G."/>
        </authorList>
    </citation>
    <scope>NUCLEOTIDE SEQUENCE</scope>
</reference>
<organism evidence="1">
    <name type="scientific">Sipha flava</name>
    <name type="common">yellow sugarcane aphid</name>
    <dbReference type="NCBI Taxonomy" id="143950"/>
    <lineage>
        <taxon>Eukaryota</taxon>
        <taxon>Metazoa</taxon>
        <taxon>Ecdysozoa</taxon>
        <taxon>Arthropoda</taxon>
        <taxon>Hexapoda</taxon>
        <taxon>Insecta</taxon>
        <taxon>Pterygota</taxon>
        <taxon>Neoptera</taxon>
        <taxon>Paraneoptera</taxon>
        <taxon>Hemiptera</taxon>
        <taxon>Sternorrhyncha</taxon>
        <taxon>Aphidomorpha</taxon>
        <taxon>Aphidoidea</taxon>
        <taxon>Aphididae</taxon>
        <taxon>Sipha</taxon>
    </lineage>
</organism>
<protein>
    <recommendedName>
        <fullName evidence="2">Retrovirus-related Pol polyprotein LINE-1</fullName>
    </recommendedName>
</protein>
<name>A0A2S2R6V0_9HEMI</name>
<dbReference type="AlphaFoldDB" id="A0A2S2R6V0"/>
<dbReference type="EMBL" id="GGMS01016481">
    <property type="protein sequence ID" value="MBY85684.1"/>
    <property type="molecule type" value="Transcribed_RNA"/>
</dbReference>
<accession>A0A2S2R6V0</accession>
<evidence type="ECO:0000313" key="1">
    <source>
        <dbReference type="EMBL" id="MBY85684.1"/>
    </source>
</evidence>
<dbReference type="OrthoDB" id="67499at2759"/>
<proteinExistence type="predicted"/>
<gene>
    <name evidence="1" type="ORF">g.136504</name>
</gene>
<evidence type="ECO:0008006" key="2">
    <source>
        <dbReference type="Google" id="ProtNLM"/>
    </source>
</evidence>
<sequence>MKLSSIWYLKLRSIFEPVKDNVINDWGIRKNEKLDSLYQKLNIMEAIRTKRLKRAGHAWRNQNPLLYIVLEKNPTEKRPIGRPRMRWEDRVKNDVEELGRVNDWKM</sequence>